<dbReference type="OrthoDB" id="550575at2759"/>
<protein>
    <submittedName>
        <fullName evidence="2">Uncharacterized protein</fullName>
    </submittedName>
</protein>
<proteinExistence type="predicted"/>
<name>A0A4S4M5C8_9APHY</name>
<keyword evidence="3" id="KW-1185">Reference proteome</keyword>
<evidence type="ECO:0000256" key="1">
    <source>
        <dbReference type="SAM" id="MobiDB-lite"/>
    </source>
</evidence>
<dbReference type="SUPFAM" id="SSF50998">
    <property type="entry name" value="Quinoprotein alcohol dehydrogenase-like"/>
    <property type="match status" value="1"/>
</dbReference>
<dbReference type="InterPro" id="IPR011047">
    <property type="entry name" value="Quinoprotein_ADH-like_sf"/>
</dbReference>
<comment type="caution">
    <text evidence="2">The sequence shown here is derived from an EMBL/GenBank/DDBJ whole genome shotgun (WGS) entry which is preliminary data.</text>
</comment>
<feature type="region of interest" description="Disordered" evidence="1">
    <location>
        <begin position="439"/>
        <end position="470"/>
    </location>
</feature>
<dbReference type="Proteomes" id="UP000308730">
    <property type="component" value="Unassembled WGS sequence"/>
</dbReference>
<sequence>MNVSLEMAKSLYAGRAMDQVDDWHKLCRYLYRLHSTWSGQGPVASNVYSSAGNGVHRIKVDEKEGIVITSHSLGGIKVSDLETDTLLWELSSGYVRAWAHVEYGNGFLIFDRFGEYKEVWRLATHMGTEACTNACAPDVLQSGHSDFAEQRNPSSDLRGHFKPWALLRSPEWGRAFRFVYPTLLVGSFSKAYLFDVESGSLVQTVENTQQVDGVPLGEIHYVEVSDQHVFICGSVELRAFNRTDGRLAFRMSPDEIPDMTQLRAGGLRRVSYPRTRCAEVQPIPLTLDEEISRTLRYFIAVHVCGEDLAILRDDAEVIFIRNYKTAFQKKQPMTNFAVKIRIRDSAYSVDSVRAVYMAFEHGRLATAGVFVFTLDETIHSTSNSSSRNDEHPTLWSQPLAIVCCRVRSLENRTVLNQVSCLQMTESKLFLAHHPLYAPLNTQDEGPKPASASPKTDELAEEALPTEPDPIDEELEHVANDDVDDMLFADDDDDDWLDEDFDINAEDDDQWEPEVRSVVCIDFSP</sequence>
<organism evidence="2 3">
    <name type="scientific">Antrodiella citrinella</name>
    <dbReference type="NCBI Taxonomy" id="2447956"/>
    <lineage>
        <taxon>Eukaryota</taxon>
        <taxon>Fungi</taxon>
        <taxon>Dikarya</taxon>
        <taxon>Basidiomycota</taxon>
        <taxon>Agaricomycotina</taxon>
        <taxon>Agaricomycetes</taxon>
        <taxon>Polyporales</taxon>
        <taxon>Steccherinaceae</taxon>
        <taxon>Antrodiella</taxon>
    </lineage>
</organism>
<reference evidence="2 3" key="1">
    <citation type="submission" date="2019-02" db="EMBL/GenBank/DDBJ databases">
        <title>Genome sequencing of the rare red list fungi Antrodiella citrinella (Flaviporus citrinellus).</title>
        <authorList>
            <person name="Buettner E."/>
            <person name="Kellner H."/>
        </authorList>
    </citation>
    <scope>NUCLEOTIDE SEQUENCE [LARGE SCALE GENOMIC DNA]</scope>
    <source>
        <strain evidence="2 3">DSM 108506</strain>
    </source>
</reference>
<gene>
    <name evidence="2" type="ORF">EUX98_g8626</name>
</gene>
<evidence type="ECO:0000313" key="2">
    <source>
        <dbReference type="EMBL" id="THH20205.1"/>
    </source>
</evidence>
<dbReference type="EMBL" id="SGPM01000502">
    <property type="protein sequence ID" value="THH20205.1"/>
    <property type="molecule type" value="Genomic_DNA"/>
</dbReference>
<evidence type="ECO:0000313" key="3">
    <source>
        <dbReference type="Proteomes" id="UP000308730"/>
    </source>
</evidence>
<accession>A0A4S4M5C8</accession>
<dbReference type="AlphaFoldDB" id="A0A4S4M5C8"/>